<evidence type="ECO:0000313" key="4">
    <source>
        <dbReference type="Proteomes" id="UP000187209"/>
    </source>
</evidence>
<accession>A0A1R2CS71</accession>
<proteinExistence type="predicted"/>
<dbReference type="GO" id="GO:0061630">
    <property type="term" value="F:ubiquitin protein ligase activity"/>
    <property type="evidence" value="ECO:0007669"/>
    <property type="project" value="TreeGrafter"/>
</dbReference>
<evidence type="ECO:0000259" key="2">
    <source>
        <dbReference type="PROSITE" id="PS50089"/>
    </source>
</evidence>
<dbReference type="EMBL" id="MPUH01000073">
    <property type="protein sequence ID" value="OMJ91830.1"/>
    <property type="molecule type" value="Genomic_DNA"/>
</dbReference>
<sequence>MQDIKEDYQCLICLQVLEIPIQHKVCHKHFCSECLNRLLSASLTSSCPNCRNQIFQEDLQLDNEIGTKITQETYQCICGSSIIYNQVNDHIETCEIIKNSFKPIEMKPKVKVQNRWTFECPVCNLKNLDRAALIEHFTASHGHCRAVCPICKSMPWGDPNYVSSDLLSHMKQRHKMDYDTLTDYTMTDEEILQKVIAESMNTY</sequence>
<dbReference type="GO" id="GO:0000209">
    <property type="term" value="P:protein polyubiquitination"/>
    <property type="evidence" value="ECO:0007669"/>
    <property type="project" value="TreeGrafter"/>
</dbReference>
<reference evidence="3 4" key="1">
    <citation type="submission" date="2016-11" db="EMBL/GenBank/DDBJ databases">
        <title>The macronuclear genome of Stentor coeruleus: a giant cell with tiny introns.</title>
        <authorList>
            <person name="Slabodnick M."/>
            <person name="Ruby J.G."/>
            <person name="Reiff S.B."/>
            <person name="Swart E.C."/>
            <person name="Gosai S."/>
            <person name="Prabakaran S."/>
            <person name="Witkowska E."/>
            <person name="Larue G.E."/>
            <person name="Fisher S."/>
            <person name="Freeman R.M."/>
            <person name="Gunawardena J."/>
            <person name="Chu W."/>
            <person name="Stover N.A."/>
            <person name="Gregory B.D."/>
            <person name="Nowacki M."/>
            <person name="Derisi J."/>
            <person name="Roy S.W."/>
            <person name="Marshall W.F."/>
            <person name="Sood P."/>
        </authorList>
    </citation>
    <scope>NUCLEOTIDE SEQUENCE [LARGE SCALE GENOMIC DNA]</scope>
    <source>
        <strain evidence="3">WM001</strain>
    </source>
</reference>
<dbReference type="InterPro" id="IPR051438">
    <property type="entry name" value="RNF_E3_ubiq-protein_ligase"/>
</dbReference>
<protein>
    <recommendedName>
        <fullName evidence="2">RING-type domain-containing protein</fullName>
    </recommendedName>
</protein>
<keyword evidence="1" id="KW-0862">Zinc</keyword>
<dbReference type="GO" id="GO:0006511">
    <property type="term" value="P:ubiquitin-dependent protein catabolic process"/>
    <property type="evidence" value="ECO:0007669"/>
    <property type="project" value="TreeGrafter"/>
</dbReference>
<evidence type="ECO:0000256" key="1">
    <source>
        <dbReference type="PROSITE-ProRule" id="PRU00175"/>
    </source>
</evidence>
<dbReference type="GO" id="GO:0008270">
    <property type="term" value="F:zinc ion binding"/>
    <property type="evidence" value="ECO:0007669"/>
    <property type="project" value="UniProtKB-KW"/>
</dbReference>
<feature type="domain" description="RING-type" evidence="2">
    <location>
        <begin position="10"/>
        <end position="51"/>
    </location>
</feature>
<dbReference type="InterPro" id="IPR001841">
    <property type="entry name" value="Znf_RING"/>
</dbReference>
<dbReference type="Gene3D" id="3.30.40.10">
    <property type="entry name" value="Zinc/RING finger domain, C3HC4 (zinc finger)"/>
    <property type="match status" value="1"/>
</dbReference>
<dbReference type="AlphaFoldDB" id="A0A1R2CS71"/>
<keyword evidence="1" id="KW-0863">Zinc-finger</keyword>
<organism evidence="3 4">
    <name type="scientific">Stentor coeruleus</name>
    <dbReference type="NCBI Taxonomy" id="5963"/>
    <lineage>
        <taxon>Eukaryota</taxon>
        <taxon>Sar</taxon>
        <taxon>Alveolata</taxon>
        <taxon>Ciliophora</taxon>
        <taxon>Postciliodesmatophora</taxon>
        <taxon>Heterotrichea</taxon>
        <taxon>Heterotrichida</taxon>
        <taxon>Stentoridae</taxon>
        <taxon>Stentor</taxon>
    </lineage>
</organism>
<name>A0A1R2CS71_9CILI</name>
<evidence type="ECO:0000313" key="3">
    <source>
        <dbReference type="EMBL" id="OMJ91830.1"/>
    </source>
</evidence>
<gene>
    <name evidence="3" type="ORF">SteCoe_5502</name>
</gene>
<keyword evidence="1" id="KW-0479">Metal-binding</keyword>
<dbReference type="SUPFAM" id="SSF57850">
    <property type="entry name" value="RING/U-box"/>
    <property type="match status" value="1"/>
</dbReference>
<keyword evidence="4" id="KW-1185">Reference proteome</keyword>
<comment type="caution">
    <text evidence="3">The sequence shown here is derived from an EMBL/GenBank/DDBJ whole genome shotgun (WGS) entry which is preliminary data.</text>
</comment>
<dbReference type="Pfam" id="PF05605">
    <property type="entry name" value="zf-Di19"/>
    <property type="match status" value="1"/>
</dbReference>
<dbReference type="PANTHER" id="PTHR46016:SF1">
    <property type="entry name" value="RING-TYPE DOMAIN-CONTAINING PROTEIN"/>
    <property type="match status" value="1"/>
</dbReference>
<dbReference type="Proteomes" id="UP000187209">
    <property type="component" value="Unassembled WGS sequence"/>
</dbReference>
<dbReference type="PANTHER" id="PTHR46016">
    <property type="entry name" value="ZINC FINGER, RING/FYVE/PHD-TYPE"/>
    <property type="match status" value="1"/>
</dbReference>
<dbReference type="InterPro" id="IPR008598">
    <property type="entry name" value="Di19_Zn-bd"/>
</dbReference>
<dbReference type="InterPro" id="IPR013083">
    <property type="entry name" value="Znf_RING/FYVE/PHD"/>
</dbReference>
<dbReference type="OrthoDB" id="311930at2759"/>
<dbReference type="PROSITE" id="PS50089">
    <property type="entry name" value="ZF_RING_2"/>
    <property type="match status" value="1"/>
</dbReference>